<name>A0ABP1FK66_9CHLO</name>
<evidence type="ECO:0000256" key="8">
    <source>
        <dbReference type="SAM" id="MobiDB-lite"/>
    </source>
</evidence>
<dbReference type="InterPro" id="IPR029052">
    <property type="entry name" value="Metallo-depent_PP-like"/>
</dbReference>
<keyword evidence="5" id="KW-0732">Signal</keyword>
<evidence type="ECO:0000313" key="12">
    <source>
        <dbReference type="EMBL" id="CAL5220358.1"/>
    </source>
</evidence>
<dbReference type="CDD" id="cd00839">
    <property type="entry name" value="MPP_PAPs"/>
    <property type="match status" value="1"/>
</dbReference>
<keyword evidence="7" id="KW-0378">Hydrolase</keyword>
<feature type="domain" description="Purple acid phosphatase N-terminal" evidence="11">
    <location>
        <begin position="88"/>
        <end position="190"/>
    </location>
</feature>
<evidence type="ECO:0000313" key="13">
    <source>
        <dbReference type="Proteomes" id="UP001497392"/>
    </source>
</evidence>
<dbReference type="Proteomes" id="UP001497392">
    <property type="component" value="Unassembled WGS sequence"/>
</dbReference>
<dbReference type="InterPro" id="IPR004843">
    <property type="entry name" value="Calcineurin-like_PHP"/>
</dbReference>
<dbReference type="Gene3D" id="3.60.21.10">
    <property type="match status" value="1"/>
</dbReference>
<evidence type="ECO:0000259" key="11">
    <source>
        <dbReference type="Pfam" id="PF16656"/>
    </source>
</evidence>
<dbReference type="InterPro" id="IPR025733">
    <property type="entry name" value="PAPs_C"/>
</dbReference>
<dbReference type="InterPro" id="IPR041792">
    <property type="entry name" value="MPP_PAP"/>
</dbReference>
<evidence type="ECO:0000256" key="7">
    <source>
        <dbReference type="RuleBase" id="RU361203"/>
    </source>
</evidence>
<evidence type="ECO:0000256" key="3">
    <source>
        <dbReference type="ARBA" id="ARBA00011738"/>
    </source>
</evidence>
<reference evidence="12 13" key="1">
    <citation type="submission" date="2024-06" db="EMBL/GenBank/DDBJ databases">
        <authorList>
            <person name="Kraege A."/>
            <person name="Thomma B."/>
        </authorList>
    </citation>
    <scope>NUCLEOTIDE SEQUENCE [LARGE SCALE GENOMIC DNA]</scope>
</reference>
<comment type="caution">
    <text evidence="12">The sequence shown here is derived from an EMBL/GenBank/DDBJ whole genome shotgun (WGS) entry which is preliminary data.</text>
</comment>
<comment type="catalytic activity">
    <reaction evidence="7">
        <text>a phosphate monoester + H2O = an alcohol + phosphate</text>
        <dbReference type="Rhea" id="RHEA:15017"/>
        <dbReference type="ChEBI" id="CHEBI:15377"/>
        <dbReference type="ChEBI" id="CHEBI:30879"/>
        <dbReference type="ChEBI" id="CHEBI:43474"/>
        <dbReference type="ChEBI" id="CHEBI:67140"/>
        <dbReference type="EC" id="3.1.3.2"/>
    </reaction>
</comment>
<keyword evidence="4" id="KW-0964">Secreted</keyword>
<sequence>MQDPSIHDAVALIVPADADPRETAPVKHRWATESESHLSNGSGSMRFQLLNHRADMQFVMVTNLTSWLGGYDVIARSHIIKPKTPNEPLQGHLARTNNPSEMLVQWTTRDKGSPVAFWRAKSGNRMSNASASSDTYRREDLCGGVANSTGYINPGMFHTAKLTGLQASTEYLYSYGDEEFGISEEGSFTTAPAPGSDETVRLLAIADLGFCEEDGSMTYAGNYPNPIATLPVGTPAEIRQEVGNALHMGWVEYCAALATARRMAADMDGRTLVVHNGDVSYAEGFVYGWDLFMHMMAPIIQGAPYMLTPGNHERDWPGTGTRFDFPPARDSGGECGVPYDKRFPMPLPGKDKEWYSFDHGPMHFVQFSTEHDFSPGSEQFAFIVNDLKTVDRRSTPWLIAGFHRPFYTDSVYGNSDTGDVGFTADIQNALERLFFQFQVDATWYGHVHSYSRTCPVYQRNCMGFAVDGTANAPVHLLVGHAGAPYSWAINPETPPYYEAVAIQHGYLRVEANRTALVMEAVNSLDGEVVDAVTLTKPPGWRPDQSARLHTLALFHANYTPSWVELSGINGPAEELILGPAEALLFSEPELLDSLRNATLVQNPIAYDTVEALNQIFEPIDSIFKDKLADSESTSEAAKFFYDNYFSKLFALYRQHRDGLIKHQDFREAHVSILMNLGKAA</sequence>
<dbReference type="PANTHER" id="PTHR45778">
    <property type="entry name" value="PURPLE ACID PHOSPHATASE-RELATED"/>
    <property type="match status" value="1"/>
</dbReference>
<accession>A0ABP1FK66</accession>
<dbReference type="EMBL" id="CAXHTA020000003">
    <property type="protein sequence ID" value="CAL5220358.1"/>
    <property type="molecule type" value="Genomic_DNA"/>
</dbReference>
<feature type="domain" description="Purple acid phosphatase C-terminal" evidence="10">
    <location>
        <begin position="472"/>
        <end position="530"/>
    </location>
</feature>
<comment type="subcellular location">
    <subcellularLocation>
        <location evidence="1">Secreted</location>
    </subcellularLocation>
</comment>
<dbReference type="Gene3D" id="2.60.40.380">
    <property type="entry name" value="Purple acid phosphatase-like, N-terminal"/>
    <property type="match status" value="1"/>
</dbReference>
<evidence type="ECO:0000256" key="1">
    <source>
        <dbReference type="ARBA" id="ARBA00004613"/>
    </source>
</evidence>
<feature type="domain" description="Calcineurin-like phosphoesterase" evidence="9">
    <location>
        <begin position="250"/>
        <end position="450"/>
    </location>
</feature>
<keyword evidence="6" id="KW-0325">Glycoprotein</keyword>
<evidence type="ECO:0000256" key="2">
    <source>
        <dbReference type="ARBA" id="ARBA00008723"/>
    </source>
</evidence>
<organism evidence="12 13">
    <name type="scientific">Coccomyxa viridis</name>
    <dbReference type="NCBI Taxonomy" id="1274662"/>
    <lineage>
        <taxon>Eukaryota</taxon>
        <taxon>Viridiplantae</taxon>
        <taxon>Chlorophyta</taxon>
        <taxon>core chlorophytes</taxon>
        <taxon>Trebouxiophyceae</taxon>
        <taxon>Trebouxiophyceae incertae sedis</taxon>
        <taxon>Coccomyxaceae</taxon>
        <taxon>Coccomyxa</taxon>
    </lineage>
</organism>
<keyword evidence="13" id="KW-1185">Reference proteome</keyword>
<comment type="subunit">
    <text evidence="3">Homodimer.</text>
</comment>
<dbReference type="InterPro" id="IPR008963">
    <property type="entry name" value="Purple_acid_Pase-like_N"/>
</dbReference>
<dbReference type="EC" id="3.1.3.2" evidence="7"/>
<comment type="similarity">
    <text evidence="2 7">Belongs to the metallophosphoesterase superfamily. Purple acid phosphatase family.</text>
</comment>
<evidence type="ECO:0000256" key="5">
    <source>
        <dbReference type="ARBA" id="ARBA00022729"/>
    </source>
</evidence>
<dbReference type="InterPro" id="IPR015914">
    <property type="entry name" value="PAPs_N"/>
</dbReference>
<evidence type="ECO:0000259" key="9">
    <source>
        <dbReference type="Pfam" id="PF00149"/>
    </source>
</evidence>
<dbReference type="SUPFAM" id="SSF56300">
    <property type="entry name" value="Metallo-dependent phosphatases"/>
    <property type="match status" value="1"/>
</dbReference>
<dbReference type="PANTHER" id="PTHR45778:SF3">
    <property type="entry name" value="PURPLE ACID PHOSPHATASE"/>
    <property type="match status" value="1"/>
</dbReference>
<dbReference type="SUPFAM" id="SSF49363">
    <property type="entry name" value="Purple acid phosphatase, N-terminal domain"/>
    <property type="match status" value="1"/>
</dbReference>
<proteinExistence type="inferred from homology"/>
<gene>
    <name evidence="12" type="primary">g2357</name>
    <name evidence="12" type="ORF">VP750_LOCUS2017</name>
</gene>
<dbReference type="Pfam" id="PF14008">
    <property type="entry name" value="Metallophos_C"/>
    <property type="match status" value="1"/>
</dbReference>
<evidence type="ECO:0000259" key="10">
    <source>
        <dbReference type="Pfam" id="PF14008"/>
    </source>
</evidence>
<feature type="region of interest" description="Disordered" evidence="8">
    <location>
        <begin position="17"/>
        <end position="42"/>
    </location>
</feature>
<feature type="compositionally biased region" description="Basic and acidic residues" evidence="8">
    <location>
        <begin position="18"/>
        <end position="36"/>
    </location>
</feature>
<evidence type="ECO:0000256" key="4">
    <source>
        <dbReference type="ARBA" id="ARBA00022525"/>
    </source>
</evidence>
<protein>
    <recommendedName>
        <fullName evidence="7">Purple acid phosphatase</fullName>
        <ecNumber evidence="7">3.1.3.2</ecNumber>
    </recommendedName>
</protein>
<dbReference type="Pfam" id="PF16656">
    <property type="entry name" value="Pur_ac_phosph_N"/>
    <property type="match status" value="1"/>
</dbReference>
<dbReference type="Pfam" id="PF00149">
    <property type="entry name" value="Metallophos"/>
    <property type="match status" value="1"/>
</dbReference>
<evidence type="ECO:0000256" key="6">
    <source>
        <dbReference type="ARBA" id="ARBA00023180"/>
    </source>
</evidence>